<evidence type="ECO:0000256" key="1">
    <source>
        <dbReference type="SAM" id="SignalP"/>
    </source>
</evidence>
<dbReference type="OrthoDB" id="6798312at2759"/>
<accession>A0A9P0FC27</accession>
<evidence type="ECO:0000313" key="3">
    <source>
        <dbReference type="Proteomes" id="UP001154078"/>
    </source>
</evidence>
<dbReference type="EMBL" id="OV121132">
    <property type="protein sequence ID" value="CAH0547462.1"/>
    <property type="molecule type" value="Genomic_DNA"/>
</dbReference>
<protein>
    <submittedName>
        <fullName evidence="2">Uncharacterized protein</fullName>
    </submittedName>
</protein>
<keyword evidence="1" id="KW-0732">Signal</keyword>
<evidence type="ECO:0000313" key="2">
    <source>
        <dbReference type="EMBL" id="CAH0547462.1"/>
    </source>
</evidence>
<feature type="signal peptide" evidence="1">
    <location>
        <begin position="1"/>
        <end position="16"/>
    </location>
</feature>
<dbReference type="Proteomes" id="UP001154078">
    <property type="component" value="Chromosome 1"/>
</dbReference>
<dbReference type="AlphaFoldDB" id="A0A9P0FC27"/>
<keyword evidence="3" id="KW-1185">Reference proteome</keyword>
<organism evidence="2 3">
    <name type="scientific">Brassicogethes aeneus</name>
    <name type="common">Rape pollen beetle</name>
    <name type="synonym">Meligethes aeneus</name>
    <dbReference type="NCBI Taxonomy" id="1431903"/>
    <lineage>
        <taxon>Eukaryota</taxon>
        <taxon>Metazoa</taxon>
        <taxon>Ecdysozoa</taxon>
        <taxon>Arthropoda</taxon>
        <taxon>Hexapoda</taxon>
        <taxon>Insecta</taxon>
        <taxon>Pterygota</taxon>
        <taxon>Neoptera</taxon>
        <taxon>Endopterygota</taxon>
        <taxon>Coleoptera</taxon>
        <taxon>Polyphaga</taxon>
        <taxon>Cucujiformia</taxon>
        <taxon>Nitidulidae</taxon>
        <taxon>Meligethinae</taxon>
        <taxon>Brassicogethes</taxon>
    </lineage>
</organism>
<proteinExistence type="predicted"/>
<reference evidence="2" key="1">
    <citation type="submission" date="2021-12" db="EMBL/GenBank/DDBJ databases">
        <authorList>
            <person name="King R."/>
        </authorList>
    </citation>
    <scope>NUCLEOTIDE SEQUENCE</scope>
</reference>
<name>A0A9P0FC27_BRAAE</name>
<sequence length="126" mass="13439">MYKLFVLSVLVAVTVATPVGYGASFAYTAPVAIAHSAPIAHDIHVPAAVSTSFRRDVIHKPVVTSYTVPEVVGSRPVVEKFVGQAPVYERTLVQPGPLVEKTLVQPATYTAPVLSHAAPLSYAQTW</sequence>
<feature type="chain" id="PRO_5040186358" evidence="1">
    <location>
        <begin position="17"/>
        <end position="126"/>
    </location>
</feature>
<gene>
    <name evidence="2" type="ORF">MELIAE_LOCUS1448</name>
</gene>